<protein>
    <recommendedName>
        <fullName evidence="4">Thrombospondin-like N-terminal domain-containing protein</fullName>
    </recommendedName>
</protein>
<keyword evidence="3" id="KW-1133">Transmembrane helix</keyword>
<dbReference type="SMART" id="SM00210">
    <property type="entry name" value="TSPN"/>
    <property type="match status" value="1"/>
</dbReference>
<evidence type="ECO:0000256" key="3">
    <source>
        <dbReference type="SAM" id="Phobius"/>
    </source>
</evidence>
<evidence type="ECO:0000256" key="2">
    <source>
        <dbReference type="ARBA" id="ARBA00022737"/>
    </source>
</evidence>
<dbReference type="InterPro" id="IPR013320">
    <property type="entry name" value="ConA-like_dom_sf"/>
</dbReference>
<evidence type="ECO:0000313" key="5">
    <source>
        <dbReference type="Ensembl" id="ENSNBRP00000010407.1"/>
    </source>
</evidence>
<dbReference type="Proteomes" id="UP000261580">
    <property type="component" value="Unassembled WGS sequence"/>
</dbReference>
<dbReference type="GeneTree" id="ENSGT01000000214708"/>
<dbReference type="Gene3D" id="2.60.120.200">
    <property type="match status" value="1"/>
</dbReference>
<keyword evidence="3" id="KW-0472">Membrane</keyword>
<keyword evidence="2" id="KW-0677">Repeat</keyword>
<feature type="domain" description="Thrombospondin-like N-terminal" evidence="4">
    <location>
        <begin position="14"/>
        <end position="197"/>
    </location>
</feature>
<sequence>MANFLSFLSLPADSIDVLQMLKLSENMEGVSLEAGLCTSRRDTEETDLAYRIKKIQLSAPTKQLFPGNDTTFPENFSLMTTMRAKEGSQFFLLSLYDDQGVQQLGLEVGRSPVFLYEDQDGQPAPELYPIFKKVNFADGKWHRIAYSVQDKTVTLYLDCKKVETVELLRGDNAVVSTEGVTVFGTRLLDEEIFEVGHYEKIKLKSKCFYSFSGSAIFCFVFLICLFWSFLVYTQHFCTSV</sequence>
<reference evidence="5" key="1">
    <citation type="submission" date="2025-08" db="UniProtKB">
        <authorList>
            <consortium name="Ensembl"/>
        </authorList>
    </citation>
    <scope>IDENTIFICATION</scope>
</reference>
<keyword evidence="3" id="KW-0812">Transmembrane</keyword>
<proteinExistence type="predicted"/>
<dbReference type="SUPFAM" id="SSF49899">
    <property type="entry name" value="Concanavalin A-like lectins/glucanases"/>
    <property type="match status" value="1"/>
</dbReference>
<dbReference type="OMA" id="FEVGHYE"/>
<dbReference type="AlphaFoldDB" id="A0A3Q4H273"/>
<name>A0A3Q4H273_NEOBR</name>
<dbReference type="Bgee" id="ENSNBRG00000008110">
    <property type="expression patterns" value="Expressed in muscle tissue"/>
</dbReference>
<reference evidence="5" key="2">
    <citation type="submission" date="2025-09" db="UniProtKB">
        <authorList>
            <consortium name="Ensembl"/>
        </authorList>
    </citation>
    <scope>IDENTIFICATION</scope>
</reference>
<evidence type="ECO:0000256" key="1">
    <source>
        <dbReference type="ARBA" id="ARBA00022729"/>
    </source>
</evidence>
<dbReference type="InterPro" id="IPR001791">
    <property type="entry name" value="Laminin_G"/>
</dbReference>
<dbReference type="Ensembl" id="ENSNBRT00000010699.1">
    <property type="protein sequence ID" value="ENSNBRP00000010407.1"/>
    <property type="gene ID" value="ENSNBRG00000008110.1"/>
</dbReference>
<dbReference type="STRING" id="32507.ENSNBRP00000010407"/>
<keyword evidence="1" id="KW-0732">Signal</keyword>
<keyword evidence="6" id="KW-1185">Reference proteome</keyword>
<evidence type="ECO:0000259" key="4">
    <source>
        <dbReference type="SMART" id="SM00210"/>
    </source>
</evidence>
<feature type="transmembrane region" description="Helical" evidence="3">
    <location>
        <begin position="208"/>
        <end position="232"/>
    </location>
</feature>
<accession>A0A3Q4H273</accession>
<evidence type="ECO:0000313" key="6">
    <source>
        <dbReference type="Proteomes" id="UP000261580"/>
    </source>
</evidence>
<dbReference type="Pfam" id="PF02210">
    <property type="entry name" value="Laminin_G_2"/>
    <property type="match status" value="1"/>
</dbReference>
<organism evidence="5 6">
    <name type="scientific">Neolamprologus brichardi</name>
    <name type="common">Fairy cichlid</name>
    <name type="synonym">Lamprologus brichardi</name>
    <dbReference type="NCBI Taxonomy" id="32507"/>
    <lineage>
        <taxon>Eukaryota</taxon>
        <taxon>Metazoa</taxon>
        <taxon>Chordata</taxon>
        <taxon>Craniata</taxon>
        <taxon>Vertebrata</taxon>
        <taxon>Euteleostomi</taxon>
        <taxon>Actinopterygii</taxon>
        <taxon>Neopterygii</taxon>
        <taxon>Teleostei</taxon>
        <taxon>Neoteleostei</taxon>
        <taxon>Acanthomorphata</taxon>
        <taxon>Ovalentaria</taxon>
        <taxon>Cichlomorphae</taxon>
        <taxon>Cichliformes</taxon>
        <taxon>Cichlidae</taxon>
        <taxon>African cichlids</taxon>
        <taxon>Pseudocrenilabrinae</taxon>
        <taxon>Lamprologini</taxon>
        <taxon>Neolamprologus</taxon>
    </lineage>
</organism>
<dbReference type="InterPro" id="IPR048287">
    <property type="entry name" value="TSPN-like_N"/>
</dbReference>